<dbReference type="EMBL" id="BLIY01000001">
    <property type="protein sequence ID" value="GFE52656.1"/>
    <property type="molecule type" value="Genomic_DNA"/>
</dbReference>
<keyword evidence="4" id="KW-0564">Palmitate</keyword>
<evidence type="ECO:0000256" key="7">
    <source>
        <dbReference type="ARBA" id="ARBA00046278"/>
    </source>
</evidence>
<dbReference type="InterPro" id="IPR011012">
    <property type="entry name" value="Longin-like_dom_sf"/>
</dbReference>
<dbReference type="OrthoDB" id="27923at2759"/>
<reference evidence="9" key="1">
    <citation type="submission" date="2019-12" db="EMBL/GenBank/DDBJ databases">
        <title>Genome sequence of Babesia ovis.</title>
        <authorList>
            <person name="Yamagishi J."/>
            <person name="Sevinc F."/>
            <person name="Xuan X."/>
        </authorList>
    </citation>
    <scope>NUCLEOTIDE SEQUENCE</scope>
    <source>
        <strain evidence="9">Selcuk</strain>
    </source>
</reference>
<feature type="domain" description="Longin" evidence="8">
    <location>
        <begin position="10"/>
        <end position="106"/>
    </location>
</feature>
<dbReference type="Proteomes" id="UP001057455">
    <property type="component" value="Unassembled WGS sequence"/>
</dbReference>
<evidence type="ECO:0000256" key="6">
    <source>
        <dbReference type="ARBA" id="ARBA00023289"/>
    </source>
</evidence>
<keyword evidence="2" id="KW-0488">Methylation</keyword>
<dbReference type="CDD" id="cd14824">
    <property type="entry name" value="Longin"/>
    <property type="match status" value="1"/>
</dbReference>
<dbReference type="GO" id="GO:0005484">
    <property type="term" value="F:SNAP receptor activity"/>
    <property type="evidence" value="ECO:0007669"/>
    <property type="project" value="TreeGrafter"/>
</dbReference>
<dbReference type="InterPro" id="IPR042855">
    <property type="entry name" value="V_SNARE_CC"/>
</dbReference>
<keyword evidence="10" id="KW-1185">Reference proteome</keyword>
<dbReference type="PANTHER" id="PTHR45806:SF1">
    <property type="entry name" value="SYNAPTOBREVIN HOMOLOG YKT6"/>
    <property type="match status" value="1"/>
</dbReference>
<dbReference type="GO" id="GO:0005794">
    <property type="term" value="C:Golgi apparatus"/>
    <property type="evidence" value="ECO:0007669"/>
    <property type="project" value="TreeGrafter"/>
</dbReference>
<evidence type="ECO:0000256" key="3">
    <source>
        <dbReference type="ARBA" id="ARBA00023136"/>
    </source>
</evidence>
<dbReference type="SMART" id="SM01270">
    <property type="entry name" value="Longin"/>
    <property type="match status" value="1"/>
</dbReference>
<name>A0A9W5T8F1_BABOV</name>
<organism evidence="9 10">
    <name type="scientific">Babesia ovis</name>
    <dbReference type="NCBI Taxonomy" id="5869"/>
    <lineage>
        <taxon>Eukaryota</taxon>
        <taxon>Sar</taxon>
        <taxon>Alveolata</taxon>
        <taxon>Apicomplexa</taxon>
        <taxon>Aconoidasida</taxon>
        <taxon>Piroplasmida</taxon>
        <taxon>Babesiidae</taxon>
        <taxon>Babesia</taxon>
    </lineage>
</organism>
<evidence type="ECO:0000313" key="10">
    <source>
        <dbReference type="Proteomes" id="UP001057455"/>
    </source>
</evidence>
<dbReference type="GO" id="GO:0006888">
    <property type="term" value="P:endoplasmic reticulum to Golgi vesicle-mediated transport"/>
    <property type="evidence" value="ECO:0007669"/>
    <property type="project" value="TreeGrafter"/>
</dbReference>
<keyword evidence="6" id="KW-0636">Prenylation</keyword>
<dbReference type="AlphaFoldDB" id="A0A9W5T8F1"/>
<dbReference type="Gene3D" id="1.20.5.110">
    <property type="match status" value="1"/>
</dbReference>
<dbReference type="SUPFAM" id="SSF64356">
    <property type="entry name" value="SNARE-like"/>
    <property type="match status" value="1"/>
</dbReference>
<evidence type="ECO:0000256" key="1">
    <source>
        <dbReference type="ARBA" id="ARBA00008025"/>
    </source>
</evidence>
<dbReference type="PROSITE" id="PS50859">
    <property type="entry name" value="LONGIN"/>
    <property type="match status" value="1"/>
</dbReference>
<keyword evidence="5" id="KW-0449">Lipoprotein</keyword>
<evidence type="ECO:0000313" key="9">
    <source>
        <dbReference type="EMBL" id="GFE52656.1"/>
    </source>
</evidence>
<dbReference type="Gene3D" id="3.30.450.50">
    <property type="entry name" value="Longin domain"/>
    <property type="match status" value="1"/>
</dbReference>
<sequence>MGVSKVIYIAILRCDERPIFLTQYYKLSDLQLLSRGTVKSVAVFTAREIAGRVNQGENVAVHEENFDVFAYRWDIGVCAVCICGKGYPERVAFSLLQLAFFEFITQCPDAGVQYTSDVNLNIPQIKALFNQYRDPTVVDAYTNVSDKLQNTLNVVHKTIHDMLQNEDTLEALVNQSKDLSKRTKNVFVKSRKLKRRSCCVFM</sequence>
<dbReference type="Pfam" id="PF13774">
    <property type="entry name" value="Longin"/>
    <property type="match status" value="1"/>
</dbReference>
<proteinExistence type="inferred from homology"/>
<evidence type="ECO:0000256" key="5">
    <source>
        <dbReference type="ARBA" id="ARBA00023288"/>
    </source>
</evidence>
<gene>
    <name evidence="9" type="ORF">BaOVIS_000600</name>
</gene>
<comment type="subcellular location">
    <subcellularLocation>
        <location evidence="7">Endomembrane system</location>
        <topology evidence="7">Lipid-anchor</topology>
        <orientation evidence="7">Cytoplasmic side</orientation>
    </subcellularLocation>
</comment>
<protein>
    <submittedName>
        <fullName evidence="9">Synaptobrevin like YKT6</fullName>
    </submittedName>
</protein>
<dbReference type="Pfam" id="PF00957">
    <property type="entry name" value="Synaptobrevin"/>
    <property type="match status" value="1"/>
</dbReference>
<dbReference type="PANTHER" id="PTHR45806">
    <property type="entry name" value="SYNAPTOBREVIN HOMOLOG YKT6"/>
    <property type="match status" value="1"/>
</dbReference>
<evidence type="ECO:0000256" key="2">
    <source>
        <dbReference type="ARBA" id="ARBA00022481"/>
    </source>
</evidence>
<comment type="caution">
    <text evidence="9">The sequence shown here is derived from an EMBL/GenBank/DDBJ whole genome shotgun (WGS) entry which is preliminary data.</text>
</comment>
<accession>A0A9W5T8F1</accession>
<evidence type="ECO:0000256" key="4">
    <source>
        <dbReference type="ARBA" id="ARBA00023139"/>
    </source>
</evidence>
<dbReference type="InterPro" id="IPR010908">
    <property type="entry name" value="Longin_dom"/>
</dbReference>
<comment type="similarity">
    <text evidence="1">Belongs to the synaptobrevin family.</text>
</comment>
<evidence type="ECO:0000259" key="8">
    <source>
        <dbReference type="PROSITE" id="PS50859"/>
    </source>
</evidence>
<keyword evidence="3" id="KW-0472">Membrane</keyword>
<dbReference type="SUPFAM" id="SSF58038">
    <property type="entry name" value="SNARE fusion complex"/>
    <property type="match status" value="1"/>
</dbReference>